<evidence type="ECO:0000313" key="2">
    <source>
        <dbReference type="EMBL" id="SVC64114.1"/>
    </source>
</evidence>
<proteinExistence type="predicted"/>
<protein>
    <submittedName>
        <fullName evidence="2">Uncharacterized protein</fullName>
    </submittedName>
</protein>
<name>A0A382NSF0_9ZZZZ</name>
<dbReference type="AlphaFoldDB" id="A0A382NSF0"/>
<feature type="non-terminal residue" evidence="2">
    <location>
        <position position="1"/>
    </location>
</feature>
<dbReference type="EMBL" id="UINC01102465">
    <property type="protein sequence ID" value="SVC64114.1"/>
    <property type="molecule type" value="Genomic_DNA"/>
</dbReference>
<feature type="region of interest" description="Disordered" evidence="1">
    <location>
        <begin position="1"/>
        <end position="23"/>
    </location>
</feature>
<feature type="compositionally biased region" description="Basic residues" evidence="1">
    <location>
        <begin position="1"/>
        <end position="13"/>
    </location>
</feature>
<organism evidence="2">
    <name type="scientific">marine metagenome</name>
    <dbReference type="NCBI Taxonomy" id="408172"/>
    <lineage>
        <taxon>unclassified sequences</taxon>
        <taxon>metagenomes</taxon>
        <taxon>ecological metagenomes</taxon>
    </lineage>
</organism>
<gene>
    <name evidence="2" type="ORF">METZ01_LOCUS316968</name>
</gene>
<accession>A0A382NSF0</accession>
<reference evidence="2" key="1">
    <citation type="submission" date="2018-05" db="EMBL/GenBank/DDBJ databases">
        <authorList>
            <person name="Lanie J.A."/>
            <person name="Ng W.-L."/>
            <person name="Kazmierczak K.M."/>
            <person name="Andrzejewski T.M."/>
            <person name="Davidsen T.M."/>
            <person name="Wayne K.J."/>
            <person name="Tettelin H."/>
            <person name="Glass J.I."/>
            <person name="Rusch D."/>
            <person name="Podicherti R."/>
            <person name="Tsui H.-C.T."/>
            <person name="Winkler M.E."/>
        </authorList>
    </citation>
    <scope>NUCLEOTIDE SEQUENCE</scope>
</reference>
<sequence length="214" mass="24994">VKKKTPKNNKKNRTPAPKFTTTKNLSTSGKWLEIRFNDLIKIIKRKKRVAKDTGKFTLTLDKAEFESIIDGLERGKKNGFLLDENKKLHVEINNLDTKLDDKAWNELIAIEWAKKAIPETGAEKKDYKEAVFRLGVEKPKRGRPREHDPSKEIEFWNMTLKLMKEKNNSTTPSTEQRRNIVTLVQEKFWHHSYDAAYQYLLDNGAKTLPWQNKA</sequence>
<evidence type="ECO:0000256" key="1">
    <source>
        <dbReference type="SAM" id="MobiDB-lite"/>
    </source>
</evidence>